<feature type="transmembrane region" description="Helical" evidence="7">
    <location>
        <begin position="295"/>
        <end position="314"/>
    </location>
</feature>
<evidence type="ECO:0000256" key="7">
    <source>
        <dbReference type="SAM" id="Phobius"/>
    </source>
</evidence>
<feature type="compositionally biased region" description="Basic residues" evidence="6">
    <location>
        <begin position="488"/>
        <end position="501"/>
    </location>
</feature>
<gene>
    <name evidence="8" type="ORF">CCMP2556_LOCUS14589</name>
</gene>
<keyword evidence="4 7" id="KW-1133">Transmembrane helix</keyword>
<keyword evidence="2" id="KW-0813">Transport</keyword>
<reference evidence="8 9" key="1">
    <citation type="submission" date="2024-02" db="EMBL/GenBank/DDBJ databases">
        <authorList>
            <person name="Chen Y."/>
            <person name="Shah S."/>
            <person name="Dougan E. K."/>
            <person name="Thang M."/>
            <person name="Chan C."/>
        </authorList>
    </citation>
    <scope>NUCLEOTIDE SEQUENCE [LARGE SCALE GENOMIC DNA]</scope>
</reference>
<keyword evidence="9" id="KW-1185">Reference proteome</keyword>
<accession>A0ABP0K4Z1</accession>
<comment type="subcellular location">
    <subcellularLocation>
        <location evidence="1">Membrane</location>
        <topology evidence="1">Multi-pass membrane protein</topology>
    </subcellularLocation>
</comment>
<dbReference type="InterPro" id="IPR011701">
    <property type="entry name" value="MFS"/>
</dbReference>
<protein>
    <submittedName>
        <fullName evidence="8">Uncharacterized protein</fullName>
    </submittedName>
</protein>
<evidence type="ECO:0000313" key="8">
    <source>
        <dbReference type="EMBL" id="CAK9021841.1"/>
    </source>
</evidence>
<feature type="compositionally biased region" description="Basic and acidic residues" evidence="6">
    <location>
        <begin position="374"/>
        <end position="389"/>
    </location>
</feature>
<dbReference type="InterPro" id="IPR036259">
    <property type="entry name" value="MFS_trans_sf"/>
</dbReference>
<feature type="compositionally biased region" description="Basic and acidic residues" evidence="6">
    <location>
        <begin position="679"/>
        <end position="688"/>
    </location>
</feature>
<dbReference type="SUPFAM" id="SSF103473">
    <property type="entry name" value="MFS general substrate transporter"/>
    <property type="match status" value="1"/>
</dbReference>
<feature type="compositionally biased region" description="Acidic residues" evidence="6">
    <location>
        <begin position="422"/>
        <end position="432"/>
    </location>
</feature>
<evidence type="ECO:0000256" key="1">
    <source>
        <dbReference type="ARBA" id="ARBA00004141"/>
    </source>
</evidence>
<feature type="compositionally biased region" description="Basic and acidic residues" evidence="6">
    <location>
        <begin position="408"/>
        <end position="417"/>
    </location>
</feature>
<feature type="compositionally biased region" description="Basic residues" evidence="6">
    <location>
        <begin position="466"/>
        <end position="478"/>
    </location>
</feature>
<proteinExistence type="predicted"/>
<dbReference type="PANTHER" id="PTHR23502">
    <property type="entry name" value="MAJOR FACILITATOR SUPERFAMILY"/>
    <property type="match status" value="1"/>
</dbReference>
<dbReference type="Pfam" id="PF07690">
    <property type="entry name" value="MFS_1"/>
    <property type="match status" value="1"/>
</dbReference>
<dbReference type="EMBL" id="CAXAMN010007524">
    <property type="protein sequence ID" value="CAK9021841.1"/>
    <property type="molecule type" value="Genomic_DNA"/>
</dbReference>
<keyword evidence="3 7" id="KW-0812">Transmembrane</keyword>
<dbReference type="Proteomes" id="UP001642484">
    <property type="component" value="Unassembled WGS sequence"/>
</dbReference>
<feature type="transmembrane region" description="Helical" evidence="7">
    <location>
        <begin position="262"/>
        <end position="283"/>
    </location>
</feature>
<feature type="transmembrane region" description="Helical" evidence="7">
    <location>
        <begin position="94"/>
        <end position="119"/>
    </location>
</feature>
<evidence type="ECO:0000256" key="3">
    <source>
        <dbReference type="ARBA" id="ARBA00022692"/>
    </source>
</evidence>
<comment type="caution">
    <text evidence="8">The sequence shown here is derived from an EMBL/GenBank/DDBJ whole genome shotgun (WGS) entry which is preliminary data.</text>
</comment>
<evidence type="ECO:0000256" key="6">
    <source>
        <dbReference type="SAM" id="MobiDB-lite"/>
    </source>
</evidence>
<keyword evidence="5 7" id="KW-0472">Membrane</keyword>
<feature type="compositionally biased region" description="Low complexity" evidence="6">
    <location>
        <begin position="693"/>
        <end position="706"/>
    </location>
</feature>
<evidence type="ECO:0000256" key="4">
    <source>
        <dbReference type="ARBA" id="ARBA00022989"/>
    </source>
</evidence>
<evidence type="ECO:0000256" key="5">
    <source>
        <dbReference type="ARBA" id="ARBA00023136"/>
    </source>
</evidence>
<feature type="transmembrane region" description="Helical" evidence="7">
    <location>
        <begin position="21"/>
        <end position="42"/>
    </location>
</feature>
<feature type="compositionally biased region" description="Basic and acidic residues" evidence="6">
    <location>
        <begin position="645"/>
        <end position="657"/>
    </location>
</feature>
<name>A0ABP0K4Z1_9DINO</name>
<feature type="transmembrane region" description="Helical" evidence="7">
    <location>
        <begin position="182"/>
        <end position="202"/>
    </location>
</feature>
<feature type="compositionally biased region" description="Basic residues" evidence="6">
    <location>
        <begin position="661"/>
        <end position="671"/>
    </location>
</feature>
<evidence type="ECO:0000256" key="2">
    <source>
        <dbReference type="ARBA" id="ARBA00022448"/>
    </source>
</evidence>
<feature type="transmembrane region" description="Helical" evidence="7">
    <location>
        <begin position="150"/>
        <end position="175"/>
    </location>
</feature>
<dbReference type="Gene3D" id="1.20.1720.10">
    <property type="entry name" value="Multidrug resistance protein D"/>
    <property type="match status" value="1"/>
</dbReference>
<feature type="region of interest" description="Disordered" evidence="6">
    <location>
        <begin position="364"/>
        <end position="509"/>
    </location>
</feature>
<evidence type="ECO:0000313" key="9">
    <source>
        <dbReference type="Proteomes" id="UP001642484"/>
    </source>
</evidence>
<feature type="region of interest" description="Disordered" evidence="6">
    <location>
        <begin position="623"/>
        <end position="733"/>
    </location>
</feature>
<dbReference type="PANTHER" id="PTHR23502:SF132">
    <property type="entry name" value="POLYAMINE TRANSPORTER 2-RELATED"/>
    <property type="match status" value="1"/>
</dbReference>
<sequence>MGQWRRSMAGFAKQWCSLDPKMVGSTMLTVYLGAVNGLLYVATDQYIPSLPRMEVELSGSETILSGSVQLNLLSKAFVSLLVAPLSDQIGRKPILLTCAILMILGSFGCALAPNVYWFISARIIQSLGESLEPLTSAIVRDCYPDPGERLAALSVVGGMLMLGTAVGPVLGGLVASFCHWRVPFFVLSLAWAGLAHYAAVYIQETGIDVKSPPSYWYSLKRVFCNQQLLMLLLAESCIQCGYFTFNANASYLTEAVYGKSTAATSVLMGMMTLCSGIGLMIITRSTRPVLSTAKTWMTAYSLGAGLLLAIAAVFCPDHLWAFLGSSFLMGHLLRKETPGVSAALAGKLSEGSCAVRGLRNYAQAVRSNQQAASRRREAEEPPRENERPSLKRRKPEQVDNELGAAAKRLPDAAKKEFSSSGEFEEESEEEAPDNTLAPLAGRDARRPPEPDGPPPSHRKEGDNRRDRHRGHQGHKAHRGGQQLANKGSKPRHRAGRKHQRLGRLEFDPTAKVHRKLSNHFLDTLSTDAGGSRNLGSILGVGGCTPTLSMEVKFLGGCSSEINKEMSARFNRRTGRIHLCGTTPCLEEEAGSLHVTRFVWHSLHGAEGWLTTRAVRTATNWLQGANDTDEGAGLEEPGHLVENLDEEGRKESGKERAGVRRSALRQPRKAHKSTTEEADAASKEVKEVENTLQPFKKSAARPAAPKPGSVPAASKPTGNGVGSGPGSKAALDPAKVQRRELFKTQEEIEEFFEAQGAELEAPLRKRSQKHPGSVLNLLLEHIADQLQQSAEVDTPAALKGDLTSGVKVVSYLALTIRPQFGHRPKELREMHNLATSIDLLRQGQLARLGDVLAGRLIAIHQWLLDASWSSARHLEVMPMPEGTALSDGVLLAARKHGRQVSRAQDPTLGWPPVASIGGAIFPLPLGALDACEGALRAASLEHVVTPGFVERWQNDAWRLCATVGLNSMRGRLQPLAMSASNKMQTRAAAATLASVQRFLRLGVS</sequence>
<organism evidence="8 9">
    <name type="scientific">Durusdinium trenchii</name>
    <dbReference type="NCBI Taxonomy" id="1381693"/>
    <lineage>
        <taxon>Eukaryota</taxon>
        <taxon>Sar</taxon>
        <taxon>Alveolata</taxon>
        <taxon>Dinophyceae</taxon>
        <taxon>Suessiales</taxon>
        <taxon>Symbiodiniaceae</taxon>
        <taxon>Durusdinium</taxon>
    </lineage>
</organism>